<dbReference type="EMBL" id="MU277210">
    <property type="protein sequence ID" value="KAI0061806.1"/>
    <property type="molecule type" value="Genomic_DNA"/>
</dbReference>
<reference evidence="1" key="2">
    <citation type="journal article" date="2022" name="New Phytol.">
        <title>Evolutionary transition to the ectomycorrhizal habit in the genomes of a hyperdiverse lineage of mushroom-forming fungi.</title>
        <authorList>
            <person name="Looney B."/>
            <person name="Miyauchi S."/>
            <person name="Morin E."/>
            <person name="Drula E."/>
            <person name="Courty P.E."/>
            <person name="Kohler A."/>
            <person name="Kuo A."/>
            <person name="LaButti K."/>
            <person name="Pangilinan J."/>
            <person name="Lipzen A."/>
            <person name="Riley R."/>
            <person name="Andreopoulos W."/>
            <person name="He G."/>
            <person name="Johnson J."/>
            <person name="Nolan M."/>
            <person name="Tritt A."/>
            <person name="Barry K.W."/>
            <person name="Grigoriev I.V."/>
            <person name="Nagy L.G."/>
            <person name="Hibbett D."/>
            <person name="Henrissat B."/>
            <person name="Matheny P.B."/>
            <person name="Labbe J."/>
            <person name="Martin F.M."/>
        </authorList>
    </citation>
    <scope>NUCLEOTIDE SEQUENCE</scope>
    <source>
        <strain evidence="1">HHB10654</strain>
    </source>
</reference>
<dbReference type="Proteomes" id="UP000814140">
    <property type="component" value="Unassembled WGS sequence"/>
</dbReference>
<gene>
    <name evidence="1" type="ORF">BV25DRAFT_704567</name>
</gene>
<evidence type="ECO:0000313" key="2">
    <source>
        <dbReference type="Proteomes" id="UP000814140"/>
    </source>
</evidence>
<comment type="caution">
    <text evidence="1">The sequence shown here is derived from an EMBL/GenBank/DDBJ whole genome shotgun (WGS) entry which is preliminary data.</text>
</comment>
<evidence type="ECO:0000313" key="1">
    <source>
        <dbReference type="EMBL" id="KAI0061806.1"/>
    </source>
</evidence>
<organism evidence="1 2">
    <name type="scientific">Artomyces pyxidatus</name>
    <dbReference type="NCBI Taxonomy" id="48021"/>
    <lineage>
        <taxon>Eukaryota</taxon>
        <taxon>Fungi</taxon>
        <taxon>Dikarya</taxon>
        <taxon>Basidiomycota</taxon>
        <taxon>Agaricomycotina</taxon>
        <taxon>Agaricomycetes</taxon>
        <taxon>Russulales</taxon>
        <taxon>Auriscalpiaceae</taxon>
        <taxon>Artomyces</taxon>
    </lineage>
</organism>
<protein>
    <submittedName>
        <fullName evidence="1">Uncharacterized protein</fullName>
    </submittedName>
</protein>
<accession>A0ACB8T1C0</accession>
<sequence>MILHASNTAQSHHPSQRSSNALHPYSAKPSRQSLGLPDSCRFFKWLLGTVAITTTSHSTSGSRSHPTSPSLVLHWQGRWPFFNEPKGVPGRCGCFWDSGRLSGCGLSSESAHPVRELRRINPLHGIAMDIVSGESYNLLKGFCSWRGGLILSAECGFRACVHCPIPSLW</sequence>
<keyword evidence="2" id="KW-1185">Reference proteome</keyword>
<name>A0ACB8T1C0_9AGAM</name>
<reference evidence="1" key="1">
    <citation type="submission" date="2021-03" db="EMBL/GenBank/DDBJ databases">
        <authorList>
            <consortium name="DOE Joint Genome Institute"/>
            <person name="Ahrendt S."/>
            <person name="Looney B.P."/>
            <person name="Miyauchi S."/>
            <person name="Morin E."/>
            <person name="Drula E."/>
            <person name="Courty P.E."/>
            <person name="Chicoki N."/>
            <person name="Fauchery L."/>
            <person name="Kohler A."/>
            <person name="Kuo A."/>
            <person name="Labutti K."/>
            <person name="Pangilinan J."/>
            <person name="Lipzen A."/>
            <person name="Riley R."/>
            <person name="Andreopoulos W."/>
            <person name="He G."/>
            <person name="Johnson J."/>
            <person name="Barry K.W."/>
            <person name="Grigoriev I.V."/>
            <person name="Nagy L."/>
            <person name="Hibbett D."/>
            <person name="Henrissat B."/>
            <person name="Matheny P.B."/>
            <person name="Labbe J."/>
            <person name="Martin F."/>
        </authorList>
    </citation>
    <scope>NUCLEOTIDE SEQUENCE</scope>
    <source>
        <strain evidence="1">HHB10654</strain>
    </source>
</reference>
<proteinExistence type="predicted"/>